<gene>
    <name evidence="5" type="primary">ssb</name>
    <name evidence="5" type="ORF">IAA54_03550</name>
</gene>
<keyword evidence="2" id="KW-0227">DNA damage</keyword>
<dbReference type="InterPro" id="IPR012340">
    <property type="entry name" value="NA-bd_OB-fold"/>
</dbReference>
<dbReference type="Proteomes" id="UP000886785">
    <property type="component" value="Unassembled WGS sequence"/>
</dbReference>
<dbReference type="SUPFAM" id="SSF50249">
    <property type="entry name" value="Nucleic acid-binding proteins"/>
    <property type="match status" value="1"/>
</dbReference>
<evidence type="ECO:0000313" key="6">
    <source>
        <dbReference type="Proteomes" id="UP000886785"/>
    </source>
</evidence>
<dbReference type="GO" id="GO:0006310">
    <property type="term" value="P:DNA recombination"/>
    <property type="evidence" value="ECO:0007669"/>
    <property type="project" value="UniProtKB-UniRule"/>
</dbReference>
<name>A0A9D1J0L9_9FIRM</name>
<dbReference type="GO" id="GO:0003697">
    <property type="term" value="F:single-stranded DNA binding"/>
    <property type="evidence" value="ECO:0007669"/>
    <property type="project" value="UniProtKB-UniRule"/>
</dbReference>
<dbReference type="AlphaFoldDB" id="A0A9D1J0L9"/>
<comment type="subunit">
    <text evidence="2">Homotetramer.</text>
</comment>
<sequence>MINTAVIMGRLVADPELRHTPSDLAVTSFTVAVDRAYSRSNANGERERQTDFIDVVAWRSTAEFVCRYFRKGQMIALDGSIQTRTYTDSQGNKRKSTEIVANNVSFTESKRDSAGGSYQNPGASPYAAARPEPAAEPAPAYTSGSTGDFEEIPMDDDLPF</sequence>
<keyword evidence="2" id="KW-0233">DNA recombination</keyword>
<dbReference type="GO" id="GO:0006260">
    <property type="term" value="P:DNA replication"/>
    <property type="evidence" value="ECO:0007669"/>
    <property type="project" value="UniProtKB-UniRule"/>
</dbReference>
<proteinExistence type="inferred from homology"/>
<dbReference type="Pfam" id="PF00436">
    <property type="entry name" value="SSB"/>
    <property type="match status" value="1"/>
</dbReference>
<evidence type="ECO:0000313" key="5">
    <source>
        <dbReference type="EMBL" id="HIR56721.1"/>
    </source>
</evidence>
<keyword evidence="2" id="KW-0234">DNA repair</keyword>
<feature type="short sequence motif" description="Important for interaction with partner proteins" evidence="2">
    <location>
        <begin position="155"/>
        <end position="160"/>
    </location>
</feature>
<evidence type="ECO:0000256" key="4">
    <source>
        <dbReference type="SAM" id="MobiDB-lite"/>
    </source>
</evidence>
<dbReference type="PIRSF" id="PIRSF002070">
    <property type="entry name" value="SSB"/>
    <property type="match status" value="1"/>
</dbReference>
<dbReference type="EMBL" id="DVHF01000040">
    <property type="protein sequence ID" value="HIR56721.1"/>
    <property type="molecule type" value="Genomic_DNA"/>
</dbReference>
<dbReference type="InterPro" id="IPR000424">
    <property type="entry name" value="Primosome_PriB/ssb"/>
</dbReference>
<evidence type="ECO:0000256" key="3">
    <source>
        <dbReference type="PIRNR" id="PIRNR002070"/>
    </source>
</evidence>
<protein>
    <recommendedName>
        <fullName evidence="2 3">Single-stranded DNA-binding protein</fullName>
        <shortName evidence="2">SSB</shortName>
    </recommendedName>
</protein>
<dbReference type="InterPro" id="IPR011344">
    <property type="entry name" value="ssDNA-bd"/>
</dbReference>
<dbReference type="Gene3D" id="2.40.50.140">
    <property type="entry name" value="Nucleic acid-binding proteins"/>
    <property type="match status" value="1"/>
</dbReference>
<comment type="function">
    <text evidence="2">Plays an important role in DNA replication, recombination and repair. Binds to ssDNA and to an array of partner proteins to recruit them to their sites of action during DNA metabolism.</text>
</comment>
<dbReference type="HAMAP" id="MF_00984">
    <property type="entry name" value="SSB"/>
    <property type="match status" value="1"/>
</dbReference>
<dbReference type="GO" id="GO:0006281">
    <property type="term" value="P:DNA repair"/>
    <property type="evidence" value="ECO:0007669"/>
    <property type="project" value="UniProtKB-UniRule"/>
</dbReference>
<dbReference type="PROSITE" id="PS50935">
    <property type="entry name" value="SSB"/>
    <property type="match status" value="1"/>
</dbReference>
<evidence type="ECO:0000256" key="2">
    <source>
        <dbReference type="HAMAP-Rule" id="MF_00984"/>
    </source>
</evidence>
<dbReference type="PANTHER" id="PTHR10302">
    <property type="entry name" value="SINGLE-STRANDED DNA-BINDING PROTEIN"/>
    <property type="match status" value="1"/>
</dbReference>
<organism evidence="5 6">
    <name type="scientific">Candidatus Gallacutalibacter pullicola</name>
    <dbReference type="NCBI Taxonomy" id="2840830"/>
    <lineage>
        <taxon>Bacteria</taxon>
        <taxon>Bacillati</taxon>
        <taxon>Bacillota</taxon>
        <taxon>Clostridia</taxon>
        <taxon>Eubacteriales</taxon>
        <taxon>Candidatus Gallacutalibacter</taxon>
    </lineage>
</organism>
<keyword evidence="2" id="KW-0235">DNA replication</keyword>
<keyword evidence="1 2" id="KW-0238">DNA-binding</keyword>
<accession>A0A9D1J0L9</accession>
<reference evidence="5" key="1">
    <citation type="submission" date="2020-10" db="EMBL/GenBank/DDBJ databases">
        <authorList>
            <person name="Gilroy R."/>
        </authorList>
    </citation>
    <scope>NUCLEOTIDE SEQUENCE</scope>
    <source>
        <strain evidence="5">ChiSjej1B19-7085</strain>
    </source>
</reference>
<comment type="caution">
    <text evidence="5">The sequence shown here is derived from an EMBL/GenBank/DDBJ whole genome shotgun (WGS) entry which is preliminary data.</text>
</comment>
<dbReference type="CDD" id="cd04496">
    <property type="entry name" value="SSB_OBF"/>
    <property type="match status" value="1"/>
</dbReference>
<dbReference type="PANTHER" id="PTHR10302:SF27">
    <property type="entry name" value="SINGLE-STRANDED DNA-BINDING PROTEIN"/>
    <property type="match status" value="1"/>
</dbReference>
<dbReference type="GO" id="GO:0009295">
    <property type="term" value="C:nucleoid"/>
    <property type="evidence" value="ECO:0007669"/>
    <property type="project" value="TreeGrafter"/>
</dbReference>
<feature type="compositionally biased region" description="Low complexity" evidence="4">
    <location>
        <begin position="123"/>
        <end position="141"/>
    </location>
</feature>
<feature type="region of interest" description="Disordered" evidence="4">
    <location>
        <begin position="86"/>
        <end position="160"/>
    </location>
</feature>
<dbReference type="NCBIfam" id="TIGR00621">
    <property type="entry name" value="ssb"/>
    <property type="match status" value="1"/>
</dbReference>
<feature type="compositionally biased region" description="Acidic residues" evidence="4">
    <location>
        <begin position="148"/>
        <end position="160"/>
    </location>
</feature>
<comment type="caution">
    <text evidence="2">Lacks conserved residue(s) required for the propagation of feature annotation.</text>
</comment>
<evidence type="ECO:0000256" key="1">
    <source>
        <dbReference type="ARBA" id="ARBA00023125"/>
    </source>
</evidence>
<reference evidence="5" key="2">
    <citation type="journal article" date="2021" name="PeerJ">
        <title>Extensive microbial diversity within the chicken gut microbiome revealed by metagenomics and culture.</title>
        <authorList>
            <person name="Gilroy R."/>
            <person name="Ravi A."/>
            <person name="Getino M."/>
            <person name="Pursley I."/>
            <person name="Horton D.L."/>
            <person name="Alikhan N.F."/>
            <person name="Baker D."/>
            <person name="Gharbi K."/>
            <person name="Hall N."/>
            <person name="Watson M."/>
            <person name="Adriaenssens E.M."/>
            <person name="Foster-Nyarko E."/>
            <person name="Jarju S."/>
            <person name="Secka A."/>
            <person name="Antonio M."/>
            <person name="Oren A."/>
            <person name="Chaudhuri R.R."/>
            <person name="La Ragione R."/>
            <person name="Hildebrand F."/>
            <person name="Pallen M.J."/>
        </authorList>
    </citation>
    <scope>NUCLEOTIDE SEQUENCE</scope>
    <source>
        <strain evidence="5">ChiSjej1B19-7085</strain>
    </source>
</reference>